<reference evidence="3 4" key="1">
    <citation type="submission" date="2020-02" db="EMBL/GenBank/DDBJ databases">
        <title>Draft genome sequence of Haematococcus lacustris strain NIES-144.</title>
        <authorList>
            <person name="Morimoto D."/>
            <person name="Nakagawa S."/>
            <person name="Yoshida T."/>
            <person name="Sawayama S."/>
        </authorList>
    </citation>
    <scope>NUCLEOTIDE SEQUENCE [LARGE SCALE GENOMIC DNA]</scope>
    <source>
        <strain evidence="3 4">NIES-144</strain>
    </source>
</reference>
<dbReference type="Gene3D" id="3.30.300.350">
    <property type="entry name" value="GTP-binding protein OBG, C-terminal domain"/>
    <property type="match status" value="1"/>
</dbReference>
<name>A0A699Z7H7_HAELA</name>
<comment type="caution">
    <text evidence="3">The sequence shown here is derived from an EMBL/GenBank/DDBJ whole genome shotgun (WGS) entry which is preliminary data.</text>
</comment>
<protein>
    <submittedName>
        <fullName evidence="3">OBG-type G domain-containing protein</fullName>
    </submittedName>
</protein>
<gene>
    <name evidence="3" type="ORF">HaLaN_06973</name>
</gene>
<dbReference type="PROSITE" id="PS51881">
    <property type="entry name" value="OCT"/>
    <property type="match status" value="1"/>
</dbReference>
<evidence type="ECO:0000259" key="2">
    <source>
        <dbReference type="PROSITE" id="PS51881"/>
    </source>
</evidence>
<evidence type="ECO:0000256" key="1">
    <source>
        <dbReference type="ARBA" id="ARBA00023134"/>
    </source>
</evidence>
<keyword evidence="1" id="KW-0342">GTP-binding</keyword>
<keyword evidence="1" id="KW-0547">Nucleotide-binding</keyword>
<dbReference type="Proteomes" id="UP000485058">
    <property type="component" value="Unassembled WGS sequence"/>
</dbReference>
<keyword evidence="4" id="KW-1185">Reference proteome</keyword>
<evidence type="ECO:0000313" key="3">
    <source>
        <dbReference type="EMBL" id="GFH11472.1"/>
    </source>
</evidence>
<dbReference type="AlphaFoldDB" id="A0A699Z7H7"/>
<proteinExistence type="predicted"/>
<dbReference type="Pfam" id="PF09269">
    <property type="entry name" value="DUF1967"/>
    <property type="match status" value="1"/>
</dbReference>
<evidence type="ECO:0000313" key="4">
    <source>
        <dbReference type="Proteomes" id="UP000485058"/>
    </source>
</evidence>
<sequence length="184" mass="19925">MDVPESSEFWEDVREGLLARGLDPGRLFAVSAATGSGVTELVRGVHQLLDALGPAEVVLETEALNRTTVPRQRPIRVGDFHIEVEEVAGAASPAGGPLRLYHVEGEGVVRVAQRVLEVSGVSASLRARGIREGDTVVIGSSEFEWRDDRSESAMYDAWATDMAARGQVMQGSARWPSQRIMKDA</sequence>
<dbReference type="EMBL" id="BLLF01000407">
    <property type="protein sequence ID" value="GFH11472.1"/>
    <property type="molecule type" value="Genomic_DNA"/>
</dbReference>
<accession>A0A699Z7H7</accession>
<organism evidence="3 4">
    <name type="scientific">Haematococcus lacustris</name>
    <name type="common">Green alga</name>
    <name type="synonym">Haematococcus pluvialis</name>
    <dbReference type="NCBI Taxonomy" id="44745"/>
    <lineage>
        <taxon>Eukaryota</taxon>
        <taxon>Viridiplantae</taxon>
        <taxon>Chlorophyta</taxon>
        <taxon>core chlorophytes</taxon>
        <taxon>Chlorophyceae</taxon>
        <taxon>CS clade</taxon>
        <taxon>Chlamydomonadales</taxon>
        <taxon>Haematococcaceae</taxon>
        <taxon>Haematococcus</taxon>
    </lineage>
</organism>
<dbReference type="InterPro" id="IPR036346">
    <property type="entry name" value="GTP-bd_prot_GTP1/OBG_C_sf"/>
</dbReference>
<dbReference type="InterPro" id="IPR015349">
    <property type="entry name" value="OCT_dom"/>
</dbReference>
<feature type="domain" description="OCT" evidence="2">
    <location>
        <begin position="67"/>
        <end position="147"/>
    </location>
</feature>
<dbReference type="GO" id="GO:0005525">
    <property type="term" value="F:GTP binding"/>
    <property type="evidence" value="ECO:0007669"/>
    <property type="project" value="UniProtKB-KW"/>
</dbReference>
<dbReference type="SUPFAM" id="SSF102741">
    <property type="entry name" value="Obg GTP-binding protein C-terminal domain"/>
    <property type="match status" value="1"/>
</dbReference>